<protein>
    <recommendedName>
        <fullName evidence="4">CCHC-type domain-containing protein</fullName>
    </recommendedName>
</protein>
<organism evidence="5 6">
    <name type="scientific">Loxostege sticticalis</name>
    <name type="common">Beet webworm moth</name>
    <dbReference type="NCBI Taxonomy" id="481309"/>
    <lineage>
        <taxon>Eukaryota</taxon>
        <taxon>Metazoa</taxon>
        <taxon>Ecdysozoa</taxon>
        <taxon>Arthropoda</taxon>
        <taxon>Hexapoda</taxon>
        <taxon>Insecta</taxon>
        <taxon>Pterygota</taxon>
        <taxon>Neoptera</taxon>
        <taxon>Endopterygota</taxon>
        <taxon>Lepidoptera</taxon>
        <taxon>Glossata</taxon>
        <taxon>Ditrysia</taxon>
        <taxon>Pyraloidea</taxon>
        <taxon>Crambidae</taxon>
        <taxon>Pyraustinae</taxon>
        <taxon>Loxostege</taxon>
    </lineage>
</organism>
<dbReference type="EMBL" id="JBEDNZ010000018">
    <property type="protein sequence ID" value="KAL0821195.1"/>
    <property type="molecule type" value="Genomic_DNA"/>
</dbReference>
<dbReference type="AlphaFoldDB" id="A0ABD0SMZ2"/>
<feature type="region of interest" description="Disordered" evidence="3">
    <location>
        <begin position="143"/>
        <end position="163"/>
    </location>
</feature>
<evidence type="ECO:0000313" key="5">
    <source>
        <dbReference type="EMBL" id="KAL0821195.1"/>
    </source>
</evidence>
<keyword evidence="1" id="KW-0863">Zinc-finger</keyword>
<feature type="region of interest" description="Disordered" evidence="3">
    <location>
        <begin position="699"/>
        <end position="738"/>
    </location>
</feature>
<dbReference type="SUPFAM" id="SSF57756">
    <property type="entry name" value="Retrovirus zinc finger-like domains"/>
    <property type="match status" value="1"/>
</dbReference>
<feature type="compositionally biased region" description="Low complexity" evidence="3">
    <location>
        <begin position="712"/>
        <end position="726"/>
    </location>
</feature>
<keyword evidence="1" id="KW-0479">Metal-binding</keyword>
<dbReference type="SMART" id="SM00343">
    <property type="entry name" value="ZnF_C2HC"/>
    <property type="match status" value="2"/>
</dbReference>
<evidence type="ECO:0000256" key="3">
    <source>
        <dbReference type="SAM" id="MobiDB-lite"/>
    </source>
</evidence>
<dbReference type="Proteomes" id="UP001549921">
    <property type="component" value="Unassembled WGS sequence"/>
</dbReference>
<feature type="compositionally biased region" description="Polar residues" evidence="3">
    <location>
        <begin position="61"/>
        <end position="76"/>
    </location>
</feature>
<dbReference type="InterPro" id="IPR036875">
    <property type="entry name" value="Znf_CCHC_sf"/>
</dbReference>
<dbReference type="PANTHER" id="PTHR48125">
    <property type="entry name" value="LP07818P1"/>
    <property type="match status" value="1"/>
</dbReference>
<sequence>MASLKHVLPQEGTGNAGESLPASSGAGSPTVSGGGKDRHREEFPHPGQEGRREVERGDVSDASSQMSIESVTSASRDPSLEGRRKRCLVGAIDDGAPPKVSAAFRGRSRSYSDRRSRAEIAAARRDEAERLVIEMTKRAIAQRVTGPAEATDNSEEGAPAEALKKQAEASVSIIREVATKSGNLKGTFVKSLKEAATSIEAVVSALHRRSTTEETQKLQALNERLEARVAALERETAELRAAAERAVAPATLPTPAALAAGSQEEMDAAANLIMRTVGPMLNARFEGIQDRLLPEKRLRPPLAADRRTTQVTQMPLPASSESEDEGPQATTATKSRVAEFRKSPAPAQVPAVKKGKKRGKRKSRTATPGPSVRAPMDLAAEPPVGAQVERPQRKAQKSQGTPATAPRAAPPAPRLLPPAPQLMDEPWVQVARRGAKSGRPNTAAAPPQASRAPAKPQPRLRPPRSAAVQIKLKPGAEESGVTYKQVLTLAREKVDIQGLGIAGVKIRRAATGARILEVSGDERDGKANALASKIREVLDPQLVEISRPQKSAEVRVRELDDSVNAEDIRAAVARVCQCAEDEVKVGEVKEDYSGTRSALVRCPVVVARRLTAAGARLLVGWSSAKVVVLPPRPLQCYRCFEVGHVGLTCTAEVDRSASCLRCGKPGHKAGQCVNAPHCVLCAGLGKPAGHRVGNKACFASQPNKRRGRRATTRATVQTQPAQPAQPSASEEMEVGATA</sequence>
<name>A0ABD0SMZ2_LOXSC</name>
<proteinExistence type="predicted"/>
<feature type="compositionally biased region" description="Basic residues" evidence="3">
    <location>
        <begin position="353"/>
        <end position="364"/>
    </location>
</feature>
<feature type="region of interest" description="Disordered" evidence="3">
    <location>
        <begin position="296"/>
        <end position="464"/>
    </location>
</feature>
<comment type="caution">
    <text evidence="5">The sequence shown here is derived from an EMBL/GenBank/DDBJ whole genome shotgun (WGS) entry which is preliminary data.</text>
</comment>
<dbReference type="PROSITE" id="PS50158">
    <property type="entry name" value="ZF_CCHC"/>
    <property type="match status" value="1"/>
</dbReference>
<feature type="compositionally biased region" description="Low complexity" evidence="3">
    <location>
        <begin position="443"/>
        <end position="454"/>
    </location>
</feature>
<reference evidence="5 6" key="1">
    <citation type="submission" date="2024-06" db="EMBL/GenBank/DDBJ databases">
        <title>A chromosome-level genome assembly of beet webworm, Loxostege sticticalis.</title>
        <authorList>
            <person name="Zhang Y."/>
        </authorList>
    </citation>
    <scope>NUCLEOTIDE SEQUENCE [LARGE SCALE GENOMIC DNA]</scope>
    <source>
        <strain evidence="5">AQ028</strain>
        <tissue evidence="5">Male pupae</tissue>
    </source>
</reference>
<gene>
    <name evidence="5" type="ORF">ABMA28_005804</name>
</gene>
<feature type="compositionally biased region" description="Basic and acidic residues" evidence="3">
    <location>
        <begin position="35"/>
        <end position="59"/>
    </location>
</feature>
<evidence type="ECO:0000259" key="4">
    <source>
        <dbReference type="PROSITE" id="PS50158"/>
    </source>
</evidence>
<dbReference type="InterPro" id="IPR001878">
    <property type="entry name" value="Znf_CCHC"/>
</dbReference>
<feature type="coiled-coil region" evidence="2">
    <location>
        <begin position="208"/>
        <end position="242"/>
    </location>
</feature>
<dbReference type="Gene3D" id="4.10.60.10">
    <property type="entry name" value="Zinc finger, CCHC-type"/>
    <property type="match status" value="1"/>
</dbReference>
<feature type="compositionally biased region" description="Polar residues" evidence="3">
    <location>
        <begin position="21"/>
        <end position="31"/>
    </location>
</feature>
<feature type="compositionally biased region" description="Pro residues" evidence="3">
    <location>
        <begin position="408"/>
        <end position="420"/>
    </location>
</feature>
<evidence type="ECO:0000256" key="2">
    <source>
        <dbReference type="SAM" id="Coils"/>
    </source>
</evidence>
<evidence type="ECO:0000256" key="1">
    <source>
        <dbReference type="PROSITE-ProRule" id="PRU00047"/>
    </source>
</evidence>
<accession>A0ABD0SMZ2</accession>
<keyword evidence="1" id="KW-0862">Zinc</keyword>
<dbReference type="GO" id="GO:0008270">
    <property type="term" value="F:zinc ion binding"/>
    <property type="evidence" value="ECO:0007669"/>
    <property type="project" value="UniProtKB-KW"/>
</dbReference>
<feature type="compositionally biased region" description="Basic and acidic residues" evidence="3">
    <location>
        <begin position="296"/>
        <end position="308"/>
    </location>
</feature>
<keyword evidence="2" id="KW-0175">Coiled coil</keyword>
<dbReference type="PANTHER" id="PTHR48125:SF12">
    <property type="entry name" value="AT HOOK TRANSCRIPTION FACTOR FAMILY-RELATED"/>
    <property type="match status" value="1"/>
</dbReference>
<feature type="domain" description="CCHC-type" evidence="4">
    <location>
        <begin position="659"/>
        <end position="672"/>
    </location>
</feature>
<evidence type="ECO:0000313" key="6">
    <source>
        <dbReference type="Proteomes" id="UP001549921"/>
    </source>
</evidence>
<feature type="region of interest" description="Disordered" evidence="3">
    <location>
        <begin position="1"/>
        <end position="111"/>
    </location>
</feature>